<dbReference type="Pfam" id="PF08423">
    <property type="entry name" value="Rad51"/>
    <property type="match status" value="1"/>
</dbReference>
<dbReference type="RefSeq" id="WP_015325438.1">
    <property type="nucleotide sequence ID" value="NC_019977.1"/>
</dbReference>
<protein>
    <recommendedName>
        <fullName evidence="2 9">DNA repair and recombination protein RadB</fullName>
    </recommendedName>
</protein>
<dbReference type="STRING" id="867904.Metho_2108"/>
<comment type="similarity">
    <text evidence="1 9">Belongs to the eukaryotic RecA-like protein family. RadB subfamily.</text>
</comment>
<dbReference type="PIRSF" id="PIRSF003336">
    <property type="entry name" value="RadB"/>
    <property type="match status" value="1"/>
</dbReference>
<keyword evidence="12" id="KW-1185">Reference proteome</keyword>
<dbReference type="GeneID" id="14406621"/>
<evidence type="ECO:0000256" key="6">
    <source>
        <dbReference type="ARBA" id="ARBA00023125"/>
    </source>
</evidence>
<dbReference type="OrthoDB" id="17644at2157"/>
<dbReference type="Gene3D" id="3.40.50.300">
    <property type="entry name" value="P-loop containing nucleotide triphosphate hydrolases"/>
    <property type="match status" value="1"/>
</dbReference>
<dbReference type="GO" id="GO:0006310">
    <property type="term" value="P:DNA recombination"/>
    <property type="evidence" value="ECO:0007669"/>
    <property type="project" value="UniProtKB-UniRule"/>
</dbReference>
<evidence type="ECO:0000256" key="8">
    <source>
        <dbReference type="ARBA" id="ARBA00024641"/>
    </source>
</evidence>
<reference evidence="11 12" key="1">
    <citation type="submission" date="2012-02" db="EMBL/GenBank/DDBJ databases">
        <title>Complete sequence of chromosome of Methanomethylovorans hollandica DSM 15978.</title>
        <authorList>
            <person name="Lucas S."/>
            <person name="Copeland A."/>
            <person name="Lapidus A."/>
            <person name="Glavina del Rio T."/>
            <person name="Dalin E."/>
            <person name="Tice H."/>
            <person name="Bruce D."/>
            <person name="Goodwin L."/>
            <person name="Pitluck S."/>
            <person name="Peters L."/>
            <person name="Mikhailova N."/>
            <person name="Held B."/>
            <person name="Kyrpides N."/>
            <person name="Mavromatis K."/>
            <person name="Ivanova N."/>
            <person name="Brettin T."/>
            <person name="Detter J.C."/>
            <person name="Han C."/>
            <person name="Larimer F."/>
            <person name="Land M."/>
            <person name="Hauser L."/>
            <person name="Markowitz V."/>
            <person name="Cheng J.-F."/>
            <person name="Hugenholtz P."/>
            <person name="Woyke T."/>
            <person name="Wu D."/>
            <person name="Spring S."/>
            <person name="Schroeder M."/>
            <person name="Brambilla E."/>
            <person name="Klenk H.-P."/>
            <person name="Eisen J.A."/>
        </authorList>
    </citation>
    <scope>NUCLEOTIDE SEQUENCE [LARGE SCALE GENOMIC DNA]</scope>
    <source>
        <strain evidence="12">DSM 15978 / NBRC 107637 / DMS1</strain>
    </source>
</reference>
<dbReference type="HAMAP" id="MF_00350">
    <property type="entry name" value="RadB"/>
    <property type="match status" value="1"/>
</dbReference>
<dbReference type="InterPro" id="IPR020588">
    <property type="entry name" value="RecA_ATP-bd"/>
</dbReference>
<evidence type="ECO:0000313" key="12">
    <source>
        <dbReference type="Proteomes" id="UP000010866"/>
    </source>
</evidence>
<name>L0L1K0_METHD</name>
<dbReference type="PROSITE" id="PS50162">
    <property type="entry name" value="RECA_2"/>
    <property type="match status" value="1"/>
</dbReference>
<dbReference type="SUPFAM" id="SSF52540">
    <property type="entry name" value="P-loop containing nucleoside triphosphate hydrolases"/>
    <property type="match status" value="1"/>
</dbReference>
<evidence type="ECO:0000256" key="7">
    <source>
        <dbReference type="ARBA" id="ARBA00023172"/>
    </source>
</evidence>
<gene>
    <name evidence="9" type="primary">radB</name>
    <name evidence="11" type="ordered locus">Metho_2108</name>
</gene>
<dbReference type="HOGENOM" id="CLU_041732_2_0_2"/>
<evidence type="ECO:0000259" key="10">
    <source>
        <dbReference type="PROSITE" id="PS50162"/>
    </source>
</evidence>
<evidence type="ECO:0000256" key="1">
    <source>
        <dbReference type="ARBA" id="ARBA00006876"/>
    </source>
</evidence>
<feature type="domain" description="RecA family profile 1" evidence="10">
    <location>
        <begin position="1"/>
        <end position="156"/>
    </location>
</feature>
<dbReference type="AlphaFoldDB" id="L0L1K0"/>
<dbReference type="GO" id="GO:0005524">
    <property type="term" value="F:ATP binding"/>
    <property type="evidence" value="ECO:0007669"/>
    <property type="project" value="UniProtKB-UniRule"/>
</dbReference>
<dbReference type="InterPro" id="IPR003593">
    <property type="entry name" value="AAA+_ATPase"/>
</dbReference>
<proteinExistence type="inferred from homology"/>
<evidence type="ECO:0000256" key="9">
    <source>
        <dbReference type="HAMAP-Rule" id="MF_00350"/>
    </source>
</evidence>
<dbReference type="PANTHER" id="PTHR22942">
    <property type="entry name" value="RECA/RAD51/RADA DNA STRAND-PAIRING FAMILY MEMBER"/>
    <property type="match status" value="1"/>
</dbReference>
<accession>L0L1K0</accession>
<evidence type="ECO:0000256" key="4">
    <source>
        <dbReference type="ARBA" id="ARBA00022763"/>
    </source>
</evidence>
<evidence type="ECO:0000256" key="5">
    <source>
        <dbReference type="ARBA" id="ARBA00022840"/>
    </source>
</evidence>
<dbReference type="InterPro" id="IPR011939">
    <property type="entry name" value="DNA_repair_and_recomb_RadB"/>
</dbReference>
<keyword evidence="7 9" id="KW-0233">DNA recombination</keyword>
<dbReference type="GO" id="GO:0006281">
    <property type="term" value="P:DNA repair"/>
    <property type="evidence" value="ECO:0007669"/>
    <property type="project" value="UniProtKB-UniRule"/>
</dbReference>
<dbReference type="GO" id="GO:0140664">
    <property type="term" value="F:ATP-dependent DNA damage sensor activity"/>
    <property type="evidence" value="ECO:0007669"/>
    <property type="project" value="InterPro"/>
</dbReference>
<keyword evidence="4 9" id="KW-0227">DNA damage</keyword>
<dbReference type="KEGG" id="mhz:Metho_2108"/>
<keyword evidence="3 9" id="KW-0547">Nucleotide-binding</keyword>
<dbReference type="InterPro" id="IPR013632">
    <property type="entry name" value="Rad51_C"/>
</dbReference>
<dbReference type="NCBIfam" id="TIGR02237">
    <property type="entry name" value="recomb_radB"/>
    <property type="match status" value="1"/>
</dbReference>
<keyword evidence="6 9" id="KW-0238">DNA-binding</keyword>
<evidence type="ECO:0000313" key="11">
    <source>
        <dbReference type="EMBL" id="AGB50273.1"/>
    </source>
</evidence>
<dbReference type="CDD" id="cd01394">
    <property type="entry name" value="archRadB"/>
    <property type="match status" value="1"/>
</dbReference>
<dbReference type="PANTHER" id="PTHR22942:SF47">
    <property type="entry name" value="DNA REPAIR AND RECOMBINATION PROTEIN RADB"/>
    <property type="match status" value="1"/>
</dbReference>
<sequence length="217" mass="23913">MSGCKSVDDLLAGGLEAGVVTQFFGEAGSGKTNLCLQLAIRCVEQGKKVIIIDTEGISPSRFRQIAGDRAKEIAQQIIIYEPHNFEEQHAAVRELEKVIKENIGLIIVDSATAFYRFELEQDDSAMRARRELGSQIGFLHSLARKYGISVVITNQVYTDITSGTLRPVGGNIIEHISKTIIQLERVGDGKRRAVLRKHRSLPEGISCEFTITSEGVE</sequence>
<comment type="function">
    <text evidence="8 9">Involved in DNA repair and in homologous recombination. May regulate the cleavage reactions of the branch-structured DNA. Has a very weak ATPase activity that is not stimulated by DNA. Binds DNA but does not promote DNA strands exchange.</text>
</comment>
<evidence type="ECO:0000256" key="3">
    <source>
        <dbReference type="ARBA" id="ARBA00022741"/>
    </source>
</evidence>
<dbReference type="SMART" id="SM00382">
    <property type="entry name" value="AAA"/>
    <property type="match status" value="1"/>
</dbReference>
<evidence type="ECO:0000256" key="2">
    <source>
        <dbReference type="ARBA" id="ARBA00018143"/>
    </source>
</evidence>
<dbReference type="GO" id="GO:0003684">
    <property type="term" value="F:damaged DNA binding"/>
    <property type="evidence" value="ECO:0007669"/>
    <property type="project" value="UniProtKB-UniRule"/>
</dbReference>
<organism evidence="11 12">
    <name type="scientific">Methanomethylovorans hollandica (strain DSM 15978 / NBRC 107637 / DMS1)</name>
    <dbReference type="NCBI Taxonomy" id="867904"/>
    <lineage>
        <taxon>Archaea</taxon>
        <taxon>Methanobacteriati</taxon>
        <taxon>Methanobacteriota</taxon>
        <taxon>Stenosarchaea group</taxon>
        <taxon>Methanomicrobia</taxon>
        <taxon>Methanosarcinales</taxon>
        <taxon>Methanosarcinaceae</taxon>
        <taxon>Methanomethylovorans</taxon>
    </lineage>
</organism>
<dbReference type="EMBL" id="CP003362">
    <property type="protein sequence ID" value="AGB50273.1"/>
    <property type="molecule type" value="Genomic_DNA"/>
</dbReference>
<dbReference type="Proteomes" id="UP000010866">
    <property type="component" value="Chromosome"/>
</dbReference>
<dbReference type="InterPro" id="IPR027417">
    <property type="entry name" value="P-loop_NTPase"/>
</dbReference>
<keyword evidence="5 9" id="KW-0067">ATP-binding</keyword>